<feature type="region of interest" description="Disordered" evidence="1">
    <location>
        <begin position="64"/>
        <end position="173"/>
    </location>
</feature>
<sequence>NDEKIKRALKANVRLSIDDNLEIGDRVYYKRNNEDRWKGPGEISGMIGKQIRIEHEGSSVQVHSTRLQKAPDEKVSDTNEILTGEYSNPNATSSQNNGVQSNMSDNTPEDVDGVPLQTLDGYPRKIMSLDGNPKEMGSDPRKGKLDSNPNAMNCEPLQTLGGDPRQRMQLDGN</sequence>
<feature type="compositionally biased region" description="Polar residues" evidence="1">
    <location>
        <begin position="78"/>
        <end position="106"/>
    </location>
</feature>
<gene>
    <name evidence="2" type="ORF">MNOR_LOCUS4933</name>
</gene>
<feature type="compositionally biased region" description="Basic and acidic residues" evidence="1">
    <location>
        <begin position="164"/>
        <end position="173"/>
    </location>
</feature>
<organism evidence="2 3">
    <name type="scientific">Meganyctiphanes norvegica</name>
    <name type="common">Northern krill</name>
    <name type="synonym">Thysanopoda norvegica</name>
    <dbReference type="NCBI Taxonomy" id="48144"/>
    <lineage>
        <taxon>Eukaryota</taxon>
        <taxon>Metazoa</taxon>
        <taxon>Ecdysozoa</taxon>
        <taxon>Arthropoda</taxon>
        <taxon>Crustacea</taxon>
        <taxon>Multicrustacea</taxon>
        <taxon>Malacostraca</taxon>
        <taxon>Eumalacostraca</taxon>
        <taxon>Eucarida</taxon>
        <taxon>Euphausiacea</taxon>
        <taxon>Euphausiidae</taxon>
        <taxon>Meganyctiphanes</taxon>
    </lineage>
</organism>
<comment type="caution">
    <text evidence="2">The sequence shown here is derived from an EMBL/GenBank/DDBJ whole genome shotgun (WGS) entry which is preliminary data.</text>
</comment>
<feature type="non-terminal residue" evidence="2">
    <location>
        <position position="1"/>
    </location>
</feature>
<accession>A0AAV2PYT7</accession>
<dbReference type="AlphaFoldDB" id="A0AAV2PYT7"/>
<reference evidence="2 3" key="1">
    <citation type="submission" date="2024-05" db="EMBL/GenBank/DDBJ databases">
        <authorList>
            <person name="Wallberg A."/>
        </authorList>
    </citation>
    <scope>NUCLEOTIDE SEQUENCE [LARGE SCALE GENOMIC DNA]</scope>
</reference>
<evidence type="ECO:0000313" key="3">
    <source>
        <dbReference type="Proteomes" id="UP001497623"/>
    </source>
</evidence>
<dbReference type="EMBL" id="CAXKWB010001843">
    <property type="protein sequence ID" value="CAL4065641.1"/>
    <property type="molecule type" value="Genomic_DNA"/>
</dbReference>
<dbReference type="Proteomes" id="UP001497623">
    <property type="component" value="Unassembled WGS sequence"/>
</dbReference>
<evidence type="ECO:0000313" key="2">
    <source>
        <dbReference type="EMBL" id="CAL4065641.1"/>
    </source>
</evidence>
<feature type="compositionally biased region" description="Basic and acidic residues" evidence="1">
    <location>
        <begin position="132"/>
        <end position="145"/>
    </location>
</feature>
<proteinExistence type="predicted"/>
<keyword evidence="3" id="KW-1185">Reference proteome</keyword>
<name>A0AAV2PYT7_MEGNR</name>
<protein>
    <submittedName>
        <fullName evidence="2">Uncharacterized protein</fullName>
    </submittedName>
</protein>
<evidence type="ECO:0000256" key="1">
    <source>
        <dbReference type="SAM" id="MobiDB-lite"/>
    </source>
</evidence>